<reference evidence="2 3" key="1">
    <citation type="journal article" date="2020" name="ISME J.">
        <title>Uncovering the hidden diversity of litter-decomposition mechanisms in mushroom-forming fungi.</title>
        <authorList>
            <person name="Floudas D."/>
            <person name="Bentzer J."/>
            <person name="Ahren D."/>
            <person name="Johansson T."/>
            <person name="Persson P."/>
            <person name="Tunlid A."/>
        </authorList>
    </citation>
    <scope>NUCLEOTIDE SEQUENCE [LARGE SCALE GENOMIC DNA]</scope>
    <source>
        <strain evidence="2 3">CBS 101986</strain>
    </source>
</reference>
<evidence type="ECO:0000256" key="1">
    <source>
        <dbReference type="SAM" id="MobiDB-lite"/>
    </source>
</evidence>
<dbReference type="AlphaFoldDB" id="A0A8H5BWN1"/>
<evidence type="ECO:0000313" key="3">
    <source>
        <dbReference type="Proteomes" id="UP000567179"/>
    </source>
</evidence>
<gene>
    <name evidence="2" type="ORF">D9619_008989</name>
</gene>
<name>A0A8H5BWN1_9AGAR</name>
<keyword evidence="3" id="KW-1185">Reference proteome</keyword>
<comment type="caution">
    <text evidence="2">The sequence shown here is derived from an EMBL/GenBank/DDBJ whole genome shotgun (WGS) entry which is preliminary data.</text>
</comment>
<accession>A0A8H5BWN1</accession>
<sequence length="461" mass="52935">MTLSARRAKYLEKKYAFRPIPHSYPFDPRVPAVIDSVRGDQPIFVLCKNRQEIVVEGPFTTDLLPILDPEDEFFKYHWIIATLKYSVHVLEIIQGLIEDIEFGEETKRVFLIKDSRTGQYRLSQPKSLGLVRVSCPLWATIIPVEEIIFTVFCPLSERRGIWKGKEVDVMYAWNRQDQKFMNNAMLGYRSVQRGNLDLTFEVYGHAVAKDGAVVGLVSEAAWGRMVQPSDRALIYSAMAQLQALGCIYKAVRENRFLIADGKVRLLDLHLISWFDDRQKLDKLAEEFHWDAAETLFHDLETYGPYGHQEYLCPLARFYLGHEDISLIPPGPRMGRNGEMVYSLLVWPAFFSTSWVEPWNGYQVVEPDSDDEPVSSAVLQARRPEFGPIRRQPHRRREQVPREDNNVRESRAAGPSSTVTRSARHPYNISIAIRNYHRAMERAGPYALSGNTDATASIEELE</sequence>
<protein>
    <recommendedName>
        <fullName evidence="4">Protein kinase domain-containing protein</fullName>
    </recommendedName>
</protein>
<dbReference type="OrthoDB" id="2874131at2759"/>
<evidence type="ECO:0008006" key="4">
    <source>
        <dbReference type="Google" id="ProtNLM"/>
    </source>
</evidence>
<evidence type="ECO:0000313" key="2">
    <source>
        <dbReference type="EMBL" id="KAF5329737.1"/>
    </source>
</evidence>
<dbReference type="EMBL" id="JAACJJ010000002">
    <property type="protein sequence ID" value="KAF5329737.1"/>
    <property type="molecule type" value="Genomic_DNA"/>
</dbReference>
<dbReference type="Proteomes" id="UP000567179">
    <property type="component" value="Unassembled WGS sequence"/>
</dbReference>
<feature type="region of interest" description="Disordered" evidence="1">
    <location>
        <begin position="379"/>
        <end position="422"/>
    </location>
</feature>
<proteinExistence type="predicted"/>
<organism evidence="2 3">
    <name type="scientific">Psilocybe cf. subviscida</name>
    <dbReference type="NCBI Taxonomy" id="2480587"/>
    <lineage>
        <taxon>Eukaryota</taxon>
        <taxon>Fungi</taxon>
        <taxon>Dikarya</taxon>
        <taxon>Basidiomycota</taxon>
        <taxon>Agaricomycotina</taxon>
        <taxon>Agaricomycetes</taxon>
        <taxon>Agaricomycetidae</taxon>
        <taxon>Agaricales</taxon>
        <taxon>Agaricineae</taxon>
        <taxon>Strophariaceae</taxon>
        <taxon>Psilocybe</taxon>
    </lineage>
</organism>
<feature type="compositionally biased region" description="Basic and acidic residues" evidence="1">
    <location>
        <begin position="397"/>
        <end position="410"/>
    </location>
</feature>